<evidence type="ECO:0000313" key="1">
    <source>
        <dbReference type="EMBL" id="MBB4044299.1"/>
    </source>
</evidence>
<organism evidence="1 2">
    <name type="scientific">Bacteroides reticulotermitis</name>
    <dbReference type="NCBI Taxonomy" id="1133319"/>
    <lineage>
        <taxon>Bacteria</taxon>
        <taxon>Pseudomonadati</taxon>
        <taxon>Bacteroidota</taxon>
        <taxon>Bacteroidia</taxon>
        <taxon>Bacteroidales</taxon>
        <taxon>Bacteroidaceae</taxon>
        <taxon>Bacteroides</taxon>
    </lineage>
</organism>
<comment type="caution">
    <text evidence="1">The sequence shown here is derived from an EMBL/GenBank/DDBJ whole genome shotgun (WGS) entry which is preliminary data.</text>
</comment>
<name>A0A840D0G0_9BACE</name>
<sequence length="34" mass="3865">MLILIFTDVEVKLSLKLYGRLFKQDAPLARGLTT</sequence>
<proteinExistence type="predicted"/>
<dbReference type="Proteomes" id="UP000560658">
    <property type="component" value="Unassembled WGS sequence"/>
</dbReference>
<dbReference type="EMBL" id="JACIER010000007">
    <property type="protein sequence ID" value="MBB4044299.1"/>
    <property type="molecule type" value="Genomic_DNA"/>
</dbReference>
<keyword evidence="2" id="KW-1185">Reference proteome</keyword>
<dbReference type="AlphaFoldDB" id="A0A840D0G0"/>
<accession>A0A840D0G0</accession>
<protein>
    <submittedName>
        <fullName evidence="1">Uncharacterized protein</fullName>
    </submittedName>
</protein>
<evidence type="ECO:0000313" key="2">
    <source>
        <dbReference type="Proteomes" id="UP000560658"/>
    </source>
</evidence>
<gene>
    <name evidence="1" type="ORF">GGR06_002090</name>
</gene>
<reference evidence="1" key="1">
    <citation type="submission" date="2020-08" db="EMBL/GenBank/DDBJ databases">
        <title>Genomic Encyclopedia of Type Strains, Phase IV (KMG-IV): sequencing the most valuable type-strain genomes for metagenomic binning, comparative biology and taxonomic classification.</title>
        <authorList>
            <person name="Goeker M."/>
        </authorList>
    </citation>
    <scope>NUCLEOTIDE SEQUENCE [LARGE SCALE GENOMIC DNA]</scope>
    <source>
        <strain evidence="1">DSM 105720</strain>
    </source>
</reference>